<protein>
    <submittedName>
        <fullName evidence="8">YopB/SseC family type III secretion system translocon subunit</fullName>
    </submittedName>
</protein>
<evidence type="ECO:0000256" key="2">
    <source>
        <dbReference type="ARBA" id="ARBA00022870"/>
    </source>
</evidence>
<reference evidence="8 9" key="1">
    <citation type="submission" date="2020-01" db="EMBL/GenBank/DDBJ databases">
        <title>The genomic epidemiology of tigecycline resistance gene tet(X) variants in a swine farm in China.</title>
        <authorList>
            <person name="Peng K."/>
            <person name="Li R."/>
        </authorList>
    </citation>
    <scope>NUCLEOTIDE SEQUENCE [LARGE SCALE GENOMIC DNA]</scope>
    <source>
        <strain evidence="8 9">ZN3</strain>
    </source>
</reference>
<keyword evidence="2" id="KW-1043">Host membrane</keyword>
<dbReference type="InterPro" id="IPR006972">
    <property type="entry name" value="BipB-like_C"/>
</dbReference>
<keyword evidence="6" id="KW-0812">Transmembrane</keyword>
<proteinExistence type="inferred from homology"/>
<evidence type="ECO:0000259" key="7">
    <source>
        <dbReference type="Pfam" id="PF04888"/>
    </source>
</evidence>
<keyword evidence="5" id="KW-0175">Coiled coil</keyword>
<feature type="transmembrane region" description="Helical" evidence="6">
    <location>
        <begin position="473"/>
        <end position="492"/>
    </location>
</feature>
<evidence type="ECO:0000313" key="8">
    <source>
        <dbReference type="EMBL" id="QIF95630.1"/>
    </source>
</evidence>
<sequence length="742" mass="83893">MSEIYKTNRSDNMINSIPLPSMEVEKVTKGSTQQAQRINASSEHIVSLQLKGKDDQTLAPILRLPVESKRITQRIDFENESQFKTKSFSTQKTKTGIDEHNNNKGEIDQNRQVFSHVEEKKDNIQVNKKNDYDENKETQFAGKNVSHSPSFISAPSESKKSNKDYDFLFLQLSYQNIIHQNVLDRIKDPDKLEYYMDKLDRLSKGINGLRDDFRKILNEIKNNKDALVDYWMEFFNQIKNNNFKTEEDVYNFLKNKNIPKSLINELLSDNIKSKSDMESLLKKTFPFLNLPNDISNISLDDLDKLYNQLFHFFEDAFKYMPDVSLSEDKINKITSHTDELKALINKKENESIKTKLEKAKEVYRELTVSQSALELEIMSDTLSGMALLTFLLAKTRELTLKVMLQRSEGEQKLFDEMQDVTEKSLKDKIEDQKAQIKKQEEIQFWAGIGLKILGGLLTLVAGIASVFTAGASMALMGIAVALFVADVALTVADEVYQAVNNKSFMDEIMGPISEAVMSAIDSIVDFLADALNSTLDVLKNIGLEKIVNELKAAIQDKIKIALKILITTALFVAAIGLSFIVGSAANAISGVAKKIVNQQMRDTLKKVLHDSLEAMLGKMIKEIIIETFEKVMEKINKLLAKEISDKALTMLNRTVVVSKLVNSTAINAVNIYSTTISTKILQSIADSKKIEAILDLIQKLMDKIMESYHENIDAITEILKNMSQQSSISNKAKSDMIRNMSF</sequence>
<feature type="transmembrane region" description="Helical" evidence="6">
    <location>
        <begin position="444"/>
        <end position="467"/>
    </location>
</feature>
<accession>A0A6G6SPL0</accession>
<comment type="subcellular location">
    <subcellularLocation>
        <location evidence="1">Host membrane</location>
        <topology evidence="1">Multi-pass membrane protein</topology>
    </subcellularLocation>
</comment>
<keyword evidence="9" id="KW-1185">Reference proteome</keyword>
<dbReference type="RefSeq" id="WP_164526784.1">
    <property type="nucleotide sequence ID" value="NZ_CP047344.1"/>
</dbReference>
<evidence type="ECO:0000256" key="1">
    <source>
        <dbReference type="ARBA" id="ARBA00004301"/>
    </source>
</evidence>
<dbReference type="GO" id="GO:0033644">
    <property type="term" value="C:host cell membrane"/>
    <property type="evidence" value="ECO:0007669"/>
    <property type="project" value="UniProtKB-SubCell"/>
</dbReference>
<evidence type="ECO:0000256" key="3">
    <source>
        <dbReference type="ARBA" id="ARBA00023026"/>
    </source>
</evidence>
<dbReference type="EMBL" id="CP047344">
    <property type="protein sequence ID" value="QIF95630.1"/>
    <property type="molecule type" value="Genomic_DNA"/>
</dbReference>
<evidence type="ECO:0000256" key="6">
    <source>
        <dbReference type="SAM" id="Phobius"/>
    </source>
</evidence>
<evidence type="ECO:0000256" key="5">
    <source>
        <dbReference type="SAM" id="Coils"/>
    </source>
</evidence>
<dbReference type="Proteomes" id="UP000503287">
    <property type="component" value="Chromosome"/>
</dbReference>
<keyword evidence="6" id="KW-0472">Membrane</keyword>
<keyword evidence="6" id="KW-1133">Transmembrane helix</keyword>
<dbReference type="AlphaFoldDB" id="A0A6G6SPL0"/>
<feature type="domain" description="Translocator protein BipB-like C-terminal" evidence="7">
    <location>
        <begin position="391"/>
        <end position="727"/>
    </location>
</feature>
<evidence type="ECO:0000313" key="9">
    <source>
        <dbReference type="Proteomes" id="UP000503287"/>
    </source>
</evidence>
<dbReference type="Pfam" id="PF04888">
    <property type="entry name" value="SseC"/>
    <property type="match status" value="1"/>
</dbReference>
<evidence type="ECO:0000256" key="4">
    <source>
        <dbReference type="ARBA" id="ARBA00035640"/>
    </source>
</evidence>
<gene>
    <name evidence="8" type="ORF">GTH24_17785</name>
</gene>
<organism evidence="8 9">
    <name type="scientific">Proteus vulgaris</name>
    <dbReference type="NCBI Taxonomy" id="585"/>
    <lineage>
        <taxon>Bacteria</taxon>
        <taxon>Pseudomonadati</taxon>
        <taxon>Pseudomonadota</taxon>
        <taxon>Gammaproteobacteria</taxon>
        <taxon>Enterobacterales</taxon>
        <taxon>Morganellaceae</taxon>
        <taxon>Proteus</taxon>
    </lineage>
</organism>
<comment type="similarity">
    <text evidence="4">Belongs to the SctE/SipB/YopB family.</text>
</comment>
<keyword evidence="3" id="KW-0843">Virulence</keyword>
<name>A0A6G6SPL0_PROVU</name>
<feature type="transmembrane region" description="Helical" evidence="6">
    <location>
        <begin position="560"/>
        <end position="581"/>
    </location>
</feature>
<feature type="coiled-coil region" evidence="5">
    <location>
        <begin position="330"/>
        <end position="376"/>
    </location>
</feature>